<dbReference type="Pfam" id="PF00296">
    <property type="entry name" value="Bac_luciferase"/>
    <property type="match status" value="1"/>
</dbReference>
<name>Q13ID3_PARXL</name>
<feature type="binding site" evidence="6">
    <location>
        <position position="220"/>
    </location>
    <ligand>
        <name>FMN</name>
        <dbReference type="ChEBI" id="CHEBI:58210"/>
    </ligand>
</feature>
<evidence type="ECO:0000313" key="8">
    <source>
        <dbReference type="EMBL" id="ABE36156.1"/>
    </source>
</evidence>
<protein>
    <submittedName>
        <fullName evidence="8">Monooxygenase</fullName>
    </submittedName>
</protein>
<comment type="similarity">
    <text evidence="5">Belongs to the NtaA/SnaA/DszA monooxygenase family.</text>
</comment>
<dbReference type="AlphaFoldDB" id="Q13ID3"/>
<dbReference type="Gene3D" id="3.20.20.30">
    <property type="entry name" value="Luciferase-like domain"/>
    <property type="match status" value="1"/>
</dbReference>
<reference evidence="8 9" key="1">
    <citation type="journal article" date="2006" name="Proc. Natl. Acad. Sci. U.S.A.">
        <title>Burkholderia xenovorans LB400 harbors a multi-replicon, 9.73-Mbp genome shaped for versatility.</title>
        <authorList>
            <person name="Chain P.S."/>
            <person name="Denef V.J."/>
            <person name="Konstantinidis K.T."/>
            <person name="Vergez L.M."/>
            <person name="Agullo L."/>
            <person name="Reyes V.L."/>
            <person name="Hauser L."/>
            <person name="Cordova M."/>
            <person name="Gomez L."/>
            <person name="Gonzalez M."/>
            <person name="Land M."/>
            <person name="Lao V."/>
            <person name="Larimer F."/>
            <person name="LiPuma J.J."/>
            <person name="Mahenthiralingam E."/>
            <person name="Malfatti S.A."/>
            <person name="Marx C.J."/>
            <person name="Parnell J.J."/>
            <person name="Ramette A."/>
            <person name="Richardson P."/>
            <person name="Seeger M."/>
            <person name="Smith D."/>
            <person name="Spilker T."/>
            <person name="Sul W.J."/>
            <person name="Tsoi T.V."/>
            <person name="Ulrich L.E."/>
            <person name="Zhulin I.B."/>
            <person name="Tiedje J.M."/>
        </authorList>
    </citation>
    <scope>NUCLEOTIDE SEQUENCE [LARGE SCALE GENOMIC DNA]</scope>
    <source>
        <strain evidence="8 9">LB400</strain>
    </source>
</reference>
<dbReference type="CDD" id="cd01095">
    <property type="entry name" value="Nitrilotriacetate_monoxgenase"/>
    <property type="match status" value="1"/>
</dbReference>
<evidence type="ECO:0000259" key="7">
    <source>
        <dbReference type="Pfam" id="PF00296"/>
    </source>
</evidence>
<evidence type="ECO:0000256" key="6">
    <source>
        <dbReference type="PIRSR" id="PIRSR000337-1"/>
    </source>
</evidence>
<dbReference type="InterPro" id="IPR051260">
    <property type="entry name" value="Diverse_substr_monoxygenases"/>
</dbReference>
<evidence type="ECO:0000313" key="9">
    <source>
        <dbReference type="Proteomes" id="UP000001817"/>
    </source>
</evidence>
<evidence type="ECO:0000256" key="2">
    <source>
        <dbReference type="ARBA" id="ARBA00022643"/>
    </source>
</evidence>
<dbReference type="PATRIC" id="fig|266265.5.peg.8013"/>
<proteinExistence type="inferred from homology"/>
<gene>
    <name evidence="8" type="ORF">Bxe_C0232</name>
</gene>
<keyword evidence="2 6" id="KW-0288">FMN</keyword>
<dbReference type="KEGG" id="bxe:Bxe_C0232"/>
<evidence type="ECO:0000256" key="3">
    <source>
        <dbReference type="ARBA" id="ARBA00023002"/>
    </source>
</evidence>
<sequence length="438" mass="49271">MANRKRKLKLATFLSGFSGIAGWRHTDAYADGSVNFEAFKKVAQTAERGLFDFAFVADSAYITEDSIPYFLSRFEPATILSAVSVVTRNLGLVGTFTTSFSEPFTTARQLASLDKLSGGRAGWNAVTSALEGLGRNHSHERIHPHELRYEIANEYLDIALGLWDSWEDDAFIRDKQSGVYADLSKMHRLNHKGKFFQVEGPLNMERSPQGRPVVFQAGGSEPGRDLAARLADAIYSRHSDIPRATEFSEDIRRRAVAYGRAPTDILIFPTITPIVGRTREEANAKYEERIQYVNIDLAIQYMSRFFSFYDFTQHALDEPLPDLGDIGKDSFKSTAELYLRWAKEENLTLRQLALRVATPRGDYIGTPVEVADKIQAIYETGIIDGFIIGDGLEDFVDDVVPILQERGIYRTEYESSTLRGNLELDYPVNRYAKSRGEA</sequence>
<keyword evidence="1 6" id="KW-0285">Flavoprotein</keyword>
<dbReference type="SUPFAM" id="SSF51679">
    <property type="entry name" value="Bacterial luciferase-like"/>
    <property type="match status" value="1"/>
</dbReference>
<dbReference type="InterPro" id="IPR011251">
    <property type="entry name" value="Luciferase-like_dom"/>
</dbReference>
<evidence type="ECO:0000256" key="4">
    <source>
        <dbReference type="ARBA" id="ARBA00023033"/>
    </source>
</evidence>
<dbReference type="Proteomes" id="UP000001817">
    <property type="component" value="Chromosome 3"/>
</dbReference>
<dbReference type="PIRSF" id="PIRSF000337">
    <property type="entry name" value="NTA_MOA"/>
    <property type="match status" value="1"/>
</dbReference>
<dbReference type="GO" id="GO:0004497">
    <property type="term" value="F:monooxygenase activity"/>
    <property type="evidence" value="ECO:0007669"/>
    <property type="project" value="UniProtKB-KW"/>
</dbReference>
<dbReference type="STRING" id="266265.Bxe_C0232"/>
<dbReference type="NCBIfam" id="TIGR03860">
    <property type="entry name" value="FMN_nitrolo"/>
    <property type="match status" value="1"/>
</dbReference>
<feature type="binding site" evidence="6">
    <location>
        <position position="58"/>
    </location>
    <ligand>
        <name>FMN</name>
        <dbReference type="ChEBI" id="CHEBI:58210"/>
    </ligand>
</feature>
<feature type="domain" description="Luciferase-like" evidence="7">
    <location>
        <begin position="23"/>
        <end position="382"/>
    </location>
</feature>
<keyword evidence="4 8" id="KW-0503">Monooxygenase</keyword>
<accession>Q13ID3</accession>
<dbReference type="InterPro" id="IPR016215">
    <property type="entry name" value="NTA_MOA"/>
</dbReference>
<feature type="binding site" evidence="6">
    <location>
        <position position="145"/>
    </location>
    <ligand>
        <name>FMN</name>
        <dbReference type="ChEBI" id="CHEBI:58210"/>
    </ligand>
</feature>
<feature type="binding site" evidence="6">
    <location>
        <position position="95"/>
    </location>
    <ligand>
        <name>FMN</name>
        <dbReference type="ChEBI" id="CHEBI:58210"/>
    </ligand>
</feature>
<evidence type="ECO:0000256" key="1">
    <source>
        <dbReference type="ARBA" id="ARBA00022630"/>
    </source>
</evidence>
<keyword evidence="9" id="KW-1185">Reference proteome</keyword>
<dbReference type="PANTHER" id="PTHR30011">
    <property type="entry name" value="ALKANESULFONATE MONOOXYGENASE-RELATED"/>
    <property type="match status" value="1"/>
</dbReference>
<dbReference type="InterPro" id="IPR036661">
    <property type="entry name" value="Luciferase-like_sf"/>
</dbReference>
<feature type="binding site" evidence="6">
    <location>
        <position position="149"/>
    </location>
    <ligand>
        <name>FMN</name>
        <dbReference type="ChEBI" id="CHEBI:58210"/>
    </ligand>
</feature>
<dbReference type="KEGG" id="bxb:DR64_8199"/>
<keyword evidence="3" id="KW-0560">Oxidoreductase</keyword>
<evidence type="ECO:0000256" key="5">
    <source>
        <dbReference type="ARBA" id="ARBA00033748"/>
    </source>
</evidence>
<dbReference type="EMBL" id="CP000272">
    <property type="protein sequence ID" value="ABE36156.1"/>
    <property type="molecule type" value="Genomic_DNA"/>
</dbReference>
<dbReference type="eggNOG" id="COG2141">
    <property type="taxonomic scope" value="Bacteria"/>
</dbReference>
<dbReference type="OrthoDB" id="4505903at2"/>
<dbReference type="PANTHER" id="PTHR30011:SF16">
    <property type="entry name" value="C2H2 FINGER DOMAIN TRANSCRIPTION FACTOR (EUROFUNG)-RELATED"/>
    <property type="match status" value="1"/>
</dbReference>
<dbReference type="RefSeq" id="WP_011493416.1">
    <property type="nucleotide sequence ID" value="NC_007953.1"/>
</dbReference>
<organism evidence="8 9">
    <name type="scientific">Paraburkholderia xenovorans (strain LB400)</name>
    <dbReference type="NCBI Taxonomy" id="266265"/>
    <lineage>
        <taxon>Bacteria</taxon>
        <taxon>Pseudomonadati</taxon>
        <taxon>Pseudomonadota</taxon>
        <taxon>Betaproteobacteria</taxon>
        <taxon>Burkholderiales</taxon>
        <taxon>Burkholderiaceae</taxon>
        <taxon>Paraburkholderia</taxon>
    </lineage>
</organism>
<dbReference type="GO" id="GO:0016705">
    <property type="term" value="F:oxidoreductase activity, acting on paired donors, with incorporation or reduction of molecular oxygen"/>
    <property type="evidence" value="ECO:0007669"/>
    <property type="project" value="InterPro"/>
</dbReference>